<dbReference type="InterPro" id="IPR020904">
    <property type="entry name" value="Sc_DH/Rdtase_CS"/>
</dbReference>
<keyword evidence="2" id="KW-0521">NADP</keyword>
<dbReference type="Proteomes" id="UP000758168">
    <property type="component" value="Unassembled WGS sequence"/>
</dbReference>
<proteinExistence type="inferred from homology"/>
<evidence type="ECO:0000259" key="5">
    <source>
        <dbReference type="SMART" id="SM00822"/>
    </source>
</evidence>
<dbReference type="InterPro" id="IPR036291">
    <property type="entry name" value="NAD(P)-bd_dom_sf"/>
</dbReference>
<protein>
    <submittedName>
        <fullName evidence="6">Short-subunit dehydrogenase</fullName>
    </submittedName>
</protein>
<dbReference type="PIRSF" id="PIRSF000126">
    <property type="entry name" value="11-beta-HSD1"/>
    <property type="match status" value="1"/>
</dbReference>
<evidence type="ECO:0000256" key="4">
    <source>
        <dbReference type="RuleBase" id="RU000363"/>
    </source>
</evidence>
<evidence type="ECO:0000256" key="2">
    <source>
        <dbReference type="ARBA" id="ARBA00022857"/>
    </source>
</evidence>
<sequence length="256" mass="26981">MTHPSRPVAVITGASSGIGEQFARRYAREGYDLVLVARSGAVLEALAAELARAHRVAVEVHPADLTREADVTALAEALVGGLPRVDHVVNCAGVAPEGDLHRAEEQALRQLVDLNVTALTLLTRAAVVRMRAQGHGTIVNIASAAGYQPVPHLAAYAASKSYVRMFTEALSEENRSAGLRILAVSPGDTLTPMNPGASGRKRTPEQVVDTAWRGLAGSAPSLVDGRANSLLAAAASRVLPTRLALRTAERMMRHKG</sequence>
<dbReference type="EMBL" id="JAGIOB010000001">
    <property type="protein sequence ID" value="MBP2416113.1"/>
    <property type="molecule type" value="Genomic_DNA"/>
</dbReference>
<comment type="similarity">
    <text evidence="1 4">Belongs to the short-chain dehydrogenases/reductases (SDR) family.</text>
</comment>
<gene>
    <name evidence="6" type="ORF">JOF54_001035</name>
</gene>
<dbReference type="SMART" id="SM00822">
    <property type="entry name" value="PKS_KR"/>
    <property type="match status" value="1"/>
</dbReference>
<evidence type="ECO:0000256" key="3">
    <source>
        <dbReference type="ARBA" id="ARBA00023002"/>
    </source>
</evidence>
<dbReference type="PRINTS" id="PR00081">
    <property type="entry name" value="GDHRDH"/>
</dbReference>
<keyword evidence="7" id="KW-1185">Reference proteome</keyword>
<dbReference type="InterPro" id="IPR057326">
    <property type="entry name" value="KR_dom"/>
</dbReference>
<reference evidence="6 7" key="1">
    <citation type="submission" date="2021-03" db="EMBL/GenBank/DDBJ databases">
        <title>Sequencing the genomes of 1000 actinobacteria strains.</title>
        <authorList>
            <person name="Klenk H.-P."/>
        </authorList>
    </citation>
    <scope>NUCLEOTIDE SEQUENCE [LARGE SCALE GENOMIC DNA]</scope>
    <source>
        <strain evidence="6 7">DSM 12936</strain>
    </source>
</reference>
<dbReference type="PANTHER" id="PTHR43391:SF14">
    <property type="entry name" value="DEHYDROGENASE_REDUCTASE SDR FAMILY PROTEIN 7-LIKE"/>
    <property type="match status" value="1"/>
</dbReference>
<dbReference type="Pfam" id="PF00106">
    <property type="entry name" value="adh_short"/>
    <property type="match status" value="1"/>
</dbReference>
<evidence type="ECO:0000313" key="6">
    <source>
        <dbReference type="EMBL" id="MBP2416113.1"/>
    </source>
</evidence>
<dbReference type="InterPro" id="IPR002347">
    <property type="entry name" value="SDR_fam"/>
</dbReference>
<name>A0ABS4Z780_9ACTN</name>
<dbReference type="CDD" id="cd05233">
    <property type="entry name" value="SDR_c"/>
    <property type="match status" value="1"/>
</dbReference>
<dbReference type="RefSeq" id="WP_210053611.1">
    <property type="nucleotide sequence ID" value="NZ_BAAAMH010000018.1"/>
</dbReference>
<feature type="domain" description="Ketoreductase" evidence="5">
    <location>
        <begin position="7"/>
        <end position="193"/>
    </location>
</feature>
<accession>A0ABS4Z780</accession>
<comment type="caution">
    <text evidence="6">The sequence shown here is derived from an EMBL/GenBank/DDBJ whole genome shotgun (WGS) entry which is preliminary data.</text>
</comment>
<keyword evidence="3" id="KW-0560">Oxidoreductase</keyword>
<dbReference type="SUPFAM" id="SSF51735">
    <property type="entry name" value="NAD(P)-binding Rossmann-fold domains"/>
    <property type="match status" value="1"/>
</dbReference>
<dbReference type="PANTHER" id="PTHR43391">
    <property type="entry name" value="RETINOL DEHYDROGENASE-RELATED"/>
    <property type="match status" value="1"/>
</dbReference>
<dbReference type="PRINTS" id="PR00080">
    <property type="entry name" value="SDRFAMILY"/>
</dbReference>
<organism evidence="6 7">
    <name type="scientific">Microlunatus capsulatus</name>
    <dbReference type="NCBI Taxonomy" id="99117"/>
    <lineage>
        <taxon>Bacteria</taxon>
        <taxon>Bacillati</taxon>
        <taxon>Actinomycetota</taxon>
        <taxon>Actinomycetes</taxon>
        <taxon>Propionibacteriales</taxon>
        <taxon>Propionibacteriaceae</taxon>
        <taxon>Microlunatus</taxon>
    </lineage>
</organism>
<dbReference type="Gene3D" id="3.40.50.720">
    <property type="entry name" value="NAD(P)-binding Rossmann-like Domain"/>
    <property type="match status" value="1"/>
</dbReference>
<dbReference type="PROSITE" id="PS00061">
    <property type="entry name" value="ADH_SHORT"/>
    <property type="match status" value="1"/>
</dbReference>
<evidence type="ECO:0000313" key="7">
    <source>
        <dbReference type="Proteomes" id="UP000758168"/>
    </source>
</evidence>
<evidence type="ECO:0000256" key="1">
    <source>
        <dbReference type="ARBA" id="ARBA00006484"/>
    </source>
</evidence>